<feature type="transmembrane region" description="Helical" evidence="8">
    <location>
        <begin position="290"/>
        <end position="309"/>
    </location>
</feature>
<dbReference type="Proteomes" id="UP001267290">
    <property type="component" value="Unassembled WGS sequence"/>
</dbReference>
<dbReference type="Pfam" id="PF03547">
    <property type="entry name" value="Mem_trans"/>
    <property type="match status" value="1"/>
</dbReference>
<keyword evidence="7 8" id="KW-0472">Membrane</keyword>
<evidence type="ECO:0000256" key="2">
    <source>
        <dbReference type="ARBA" id="ARBA00010145"/>
    </source>
</evidence>
<feature type="transmembrane region" description="Helical" evidence="8">
    <location>
        <begin position="12"/>
        <end position="33"/>
    </location>
</feature>
<evidence type="ECO:0000256" key="8">
    <source>
        <dbReference type="SAM" id="Phobius"/>
    </source>
</evidence>
<protein>
    <submittedName>
        <fullName evidence="9">Permease</fullName>
    </submittedName>
</protein>
<accession>A0ABU1P163</accession>
<evidence type="ECO:0000256" key="1">
    <source>
        <dbReference type="ARBA" id="ARBA00004651"/>
    </source>
</evidence>
<feature type="transmembrane region" description="Helical" evidence="8">
    <location>
        <begin position="68"/>
        <end position="91"/>
    </location>
</feature>
<evidence type="ECO:0000256" key="4">
    <source>
        <dbReference type="ARBA" id="ARBA00022475"/>
    </source>
</evidence>
<dbReference type="InterPro" id="IPR004776">
    <property type="entry name" value="Mem_transp_PIN-like"/>
</dbReference>
<keyword evidence="3" id="KW-0813">Transport</keyword>
<comment type="subcellular location">
    <subcellularLocation>
        <location evidence="1">Cell membrane</location>
        <topology evidence="1">Multi-pass membrane protein</topology>
    </subcellularLocation>
</comment>
<evidence type="ECO:0000256" key="5">
    <source>
        <dbReference type="ARBA" id="ARBA00022692"/>
    </source>
</evidence>
<comment type="similarity">
    <text evidence="2">Belongs to the auxin efflux carrier (TC 2.A.69) family.</text>
</comment>
<sequence>MNRGFQMNYFVYILINNIVPICIMIAIGVTMYRAFRIDIRTLSKLNFYVFSPALVFVKLYESEMSLSILMQVLLFFAIFFSLLFAIIEVIIRIQKMQRGMRIAMRNSVIFYNSANYALPLNQTVFGGNAYTLAIQIVIMIMQTLIPNTYGIYTLNAHKASWKATLKTILSLPVIYAIPIALLLRYYHVPVPSSIHIPLNYIANAFMATALLTLGVQLGAMKWEFHFSNVLLSNMLRLAIGPLLGFFVVWMLGIEGLTAKALVLSCAVPTSLSSVLLAIEYENEAEFSSQAVFTSTLFSMFTIPIVIYLLDFM</sequence>
<dbReference type="PANTHER" id="PTHR36838:SF1">
    <property type="entry name" value="SLR1864 PROTEIN"/>
    <property type="match status" value="1"/>
</dbReference>
<keyword evidence="6 8" id="KW-1133">Transmembrane helix</keyword>
<dbReference type="InterPro" id="IPR038770">
    <property type="entry name" value="Na+/solute_symporter_sf"/>
</dbReference>
<dbReference type="PANTHER" id="PTHR36838">
    <property type="entry name" value="AUXIN EFFLUX CARRIER FAMILY PROTEIN"/>
    <property type="match status" value="1"/>
</dbReference>
<evidence type="ECO:0000256" key="6">
    <source>
        <dbReference type="ARBA" id="ARBA00022989"/>
    </source>
</evidence>
<keyword evidence="4" id="KW-1003">Cell membrane</keyword>
<evidence type="ECO:0000256" key="7">
    <source>
        <dbReference type="ARBA" id="ARBA00023136"/>
    </source>
</evidence>
<feature type="transmembrane region" description="Helical" evidence="8">
    <location>
        <begin position="200"/>
        <end position="222"/>
    </location>
</feature>
<feature type="transmembrane region" description="Helical" evidence="8">
    <location>
        <begin position="234"/>
        <end position="252"/>
    </location>
</feature>
<name>A0ABU1P163_9BACL</name>
<feature type="transmembrane region" description="Helical" evidence="8">
    <location>
        <begin position="258"/>
        <end position="278"/>
    </location>
</feature>
<evidence type="ECO:0000256" key="3">
    <source>
        <dbReference type="ARBA" id="ARBA00022448"/>
    </source>
</evidence>
<dbReference type="Gene3D" id="1.20.1530.20">
    <property type="match status" value="1"/>
</dbReference>
<reference evidence="9 10" key="1">
    <citation type="submission" date="2023-07" db="EMBL/GenBank/DDBJ databases">
        <title>Sorghum-associated microbial communities from plants grown in Nebraska, USA.</title>
        <authorList>
            <person name="Schachtman D."/>
        </authorList>
    </citation>
    <scope>NUCLEOTIDE SEQUENCE [LARGE SCALE GENOMIC DNA]</scope>
    <source>
        <strain evidence="9 10">CC258</strain>
    </source>
</reference>
<keyword evidence="5 8" id="KW-0812">Transmembrane</keyword>
<organism evidence="9 10">
    <name type="scientific">Paenibacillus qinlingensis</name>
    <dbReference type="NCBI Taxonomy" id="1837343"/>
    <lineage>
        <taxon>Bacteria</taxon>
        <taxon>Bacillati</taxon>
        <taxon>Bacillota</taxon>
        <taxon>Bacilli</taxon>
        <taxon>Bacillales</taxon>
        <taxon>Paenibacillaceae</taxon>
        <taxon>Paenibacillus</taxon>
    </lineage>
</organism>
<keyword evidence="10" id="KW-1185">Reference proteome</keyword>
<evidence type="ECO:0000313" key="9">
    <source>
        <dbReference type="EMBL" id="MDR6553007.1"/>
    </source>
</evidence>
<feature type="transmembrane region" description="Helical" evidence="8">
    <location>
        <begin position="168"/>
        <end position="188"/>
    </location>
</feature>
<comment type="caution">
    <text evidence="9">The sequence shown here is derived from an EMBL/GenBank/DDBJ whole genome shotgun (WGS) entry which is preliminary data.</text>
</comment>
<evidence type="ECO:0000313" key="10">
    <source>
        <dbReference type="Proteomes" id="UP001267290"/>
    </source>
</evidence>
<gene>
    <name evidence="9" type="ORF">J2736_004214</name>
</gene>
<dbReference type="EMBL" id="JAVDSB010000008">
    <property type="protein sequence ID" value="MDR6553007.1"/>
    <property type="molecule type" value="Genomic_DNA"/>
</dbReference>
<proteinExistence type="inferred from homology"/>